<dbReference type="EMBL" id="LR746267">
    <property type="protein sequence ID" value="CAA7395121.1"/>
    <property type="molecule type" value="Genomic_DNA"/>
</dbReference>
<gene>
    <name evidence="1" type="ORF">SI8410_04005782</name>
</gene>
<protein>
    <submittedName>
        <fullName evidence="1">Uncharacterized protein</fullName>
    </submittedName>
</protein>
<name>A0A7I8KBQ5_SPIIN</name>
<evidence type="ECO:0000313" key="2">
    <source>
        <dbReference type="Proteomes" id="UP000663760"/>
    </source>
</evidence>
<sequence length="41" mass="4817">MTIIGANLRLLLSRGLILQIILTEKNKTLLRQLRNELLDWE</sequence>
<organism evidence="1 2">
    <name type="scientific">Spirodela intermedia</name>
    <name type="common">Intermediate duckweed</name>
    <dbReference type="NCBI Taxonomy" id="51605"/>
    <lineage>
        <taxon>Eukaryota</taxon>
        <taxon>Viridiplantae</taxon>
        <taxon>Streptophyta</taxon>
        <taxon>Embryophyta</taxon>
        <taxon>Tracheophyta</taxon>
        <taxon>Spermatophyta</taxon>
        <taxon>Magnoliopsida</taxon>
        <taxon>Liliopsida</taxon>
        <taxon>Araceae</taxon>
        <taxon>Lemnoideae</taxon>
        <taxon>Spirodela</taxon>
    </lineage>
</organism>
<proteinExistence type="predicted"/>
<dbReference type="Proteomes" id="UP000663760">
    <property type="component" value="Chromosome 4"/>
</dbReference>
<accession>A0A7I8KBQ5</accession>
<dbReference type="AlphaFoldDB" id="A0A7I8KBQ5"/>
<keyword evidence="2" id="KW-1185">Reference proteome</keyword>
<reference evidence="1" key="1">
    <citation type="submission" date="2020-02" db="EMBL/GenBank/DDBJ databases">
        <authorList>
            <person name="Scholz U."/>
            <person name="Mascher M."/>
            <person name="Fiebig A."/>
        </authorList>
    </citation>
    <scope>NUCLEOTIDE SEQUENCE</scope>
</reference>
<evidence type="ECO:0000313" key="1">
    <source>
        <dbReference type="EMBL" id="CAA7395121.1"/>
    </source>
</evidence>